<organism evidence="10 11">
    <name type="scientific">Thermus parvatiensis</name>
    <dbReference type="NCBI Taxonomy" id="456163"/>
    <lineage>
        <taxon>Bacteria</taxon>
        <taxon>Thermotogati</taxon>
        <taxon>Deinococcota</taxon>
        <taxon>Deinococci</taxon>
        <taxon>Thermales</taxon>
        <taxon>Thermaceae</taxon>
        <taxon>Thermus</taxon>
    </lineage>
</organism>
<keyword evidence="7" id="KW-0456">Lyase</keyword>
<dbReference type="InterPro" id="IPR003826">
    <property type="entry name" value="AdoMetDC_fam_prok"/>
</dbReference>
<name>H7GH98_9DEIN</name>
<dbReference type="PANTHER" id="PTHR33866:SF2">
    <property type="entry name" value="S-ADENOSYLMETHIONINE DECARBOXYLASE PROENZYME"/>
    <property type="match status" value="1"/>
</dbReference>
<accession>H7GH98</accession>
<evidence type="ECO:0000256" key="9">
    <source>
        <dbReference type="ARBA" id="ARBA00023317"/>
    </source>
</evidence>
<dbReference type="PANTHER" id="PTHR33866">
    <property type="entry name" value="S-ADENOSYLMETHIONINE DECARBOXYLASE PROENZYME"/>
    <property type="match status" value="1"/>
</dbReference>
<protein>
    <submittedName>
        <fullName evidence="10">S-adenosylmethionine decarboxylase proenzyme</fullName>
    </submittedName>
</protein>
<dbReference type="Pfam" id="PF02675">
    <property type="entry name" value="AdoMet_dc"/>
    <property type="match status" value="1"/>
</dbReference>
<dbReference type="InterPro" id="IPR016067">
    <property type="entry name" value="S-AdoMet_deCO2ase_core"/>
</dbReference>
<dbReference type="Proteomes" id="UP000053186">
    <property type="component" value="Unassembled WGS sequence"/>
</dbReference>
<evidence type="ECO:0000256" key="5">
    <source>
        <dbReference type="ARBA" id="ARBA00023115"/>
    </source>
</evidence>
<keyword evidence="5" id="KW-0620">Polyamine biosynthesis</keyword>
<keyword evidence="2" id="KW-0210">Decarboxylase</keyword>
<keyword evidence="8" id="KW-0704">Schiff base</keyword>
<dbReference type="InterPro" id="IPR017716">
    <property type="entry name" value="S-AdoMet_deCOase_pro-enz"/>
</dbReference>
<evidence type="ECO:0000256" key="3">
    <source>
        <dbReference type="ARBA" id="ARBA00022813"/>
    </source>
</evidence>
<evidence type="ECO:0000256" key="6">
    <source>
        <dbReference type="ARBA" id="ARBA00023145"/>
    </source>
</evidence>
<evidence type="ECO:0000256" key="2">
    <source>
        <dbReference type="ARBA" id="ARBA00022793"/>
    </source>
</evidence>
<gene>
    <name evidence="10" type="ORF">RLTM_08132</name>
</gene>
<dbReference type="GO" id="GO:0008295">
    <property type="term" value="P:spermidine biosynthetic process"/>
    <property type="evidence" value="ECO:0007669"/>
    <property type="project" value="UniProtKB-KW"/>
</dbReference>
<dbReference type="AlphaFoldDB" id="H7GH98"/>
<dbReference type="Gene3D" id="3.60.90.10">
    <property type="entry name" value="S-adenosylmethionine decarboxylase"/>
    <property type="match status" value="1"/>
</dbReference>
<dbReference type="EMBL" id="AIJQ01000013">
    <property type="protein sequence ID" value="EIA38881.1"/>
    <property type="molecule type" value="Genomic_DNA"/>
</dbReference>
<comment type="caution">
    <text evidence="10">The sequence shown here is derived from an EMBL/GenBank/DDBJ whole genome shotgun (WGS) entry which is preliminary data.</text>
</comment>
<evidence type="ECO:0000256" key="4">
    <source>
        <dbReference type="ARBA" id="ARBA00023066"/>
    </source>
</evidence>
<keyword evidence="3" id="KW-0068">Autocatalytic cleavage</keyword>
<dbReference type="NCBIfam" id="TIGR03330">
    <property type="entry name" value="SAM_DCase_Bsu"/>
    <property type="match status" value="1"/>
</dbReference>
<evidence type="ECO:0000256" key="1">
    <source>
        <dbReference type="ARBA" id="ARBA00001928"/>
    </source>
</evidence>
<dbReference type="PATRIC" id="fig|456163.3.peg.1589"/>
<evidence type="ECO:0000313" key="10">
    <source>
        <dbReference type="EMBL" id="EIA38881.1"/>
    </source>
</evidence>
<evidence type="ECO:0000256" key="8">
    <source>
        <dbReference type="ARBA" id="ARBA00023270"/>
    </source>
</evidence>
<keyword evidence="6" id="KW-0865">Zymogen</keyword>
<dbReference type="GO" id="GO:0004014">
    <property type="term" value="F:adenosylmethionine decarboxylase activity"/>
    <property type="evidence" value="ECO:0007669"/>
    <property type="project" value="InterPro"/>
</dbReference>
<reference evidence="10 11" key="1">
    <citation type="journal article" date="2012" name="J. Bacteriol.">
        <title>Draft genome sequence of Thermus sp. strain RL, isolated from a hot water spring located atop the Himalayan ranges at Manikaran, India.</title>
        <authorList>
            <person name="Dwivedi V."/>
            <person name="Sangwan N."/>
            <person name="Nigam A."/>
            <person name="Garg N."/>
            <person name="Niharika N."/>
            <person name="Khurana P."/>
            <person name="Khurana J.P."/>
            <person name="Lal R."/>
        </authorList>
    </citation>
    <scope>NUCLEOTIDE SEQUENCE [LARGE SCALE GENOMIC DNA]</scope>
    <source>
        <strain evidence="10 11">RL</strain>
    </source>
</reference>
<comment type="cofactor">
    <cofactor evidence="1">
        <name>pyruvate</name>
        <dbReference type="ChEBI" id="CHEBI:15361"/>
    </cofactor>
</comment>
<dbReference type="SUPFAM" id="SSF56276">
    <property type="entry name" value="S-adenosylmethionine decarboxylase"/>
    <property type="match status" value="1"/>
</dbReference>
<evidence type="ECO:0000256" key="7">
    <source>
        <dbReference type="ARBA" id="ARBA00023239"/>
    </source>
</evidence>
<keyword evidence="11" id="KW-1185">Reference proteome</keyword>
<proteinExistence type="predicted"/>
<sequence>MVLVELFGFGPHLMVDGYEANPDRLRDAELIRRVLNELPEEMEMTKVLPPFVYSYGPGGEDGVTGVVIIAESHIAIHTFPKKRFLSVDIFSCKAFDMAKALKKLAEVFEIRRYETYMINRGKEFPKDPELARQIVLGEREYLEARVG</sequence>
<dbReference type="GO" id="GO:0005829">
    <property type="term" value="C:cytosol"/>
    <property type="evidence" value="ECO:0007669"/>
    <property type="project" value="TreeGrafter"/>
</dbReference>
<keyword evidence="9" id="KW-0670">Pyruvate</keyword>
<evidence type="ECO:0000313" key="11">
    <source>
        <dbReference type="Proteomes" id="UP000053186"/>
    </source>
</evidence>
<keyword evidence="4" id="KW-0745">Spermidine biosynthesis</keyword>